<evidence type="ECO:0000256" key="1">
    <source>
        <dbReference type="ARBA" id="ARBA00023002"/>
    </source>
</evidence>
<dbReference type="EC" id="1.2.7.12" evidence="2"/>
<dbReference type="STRING" id="693661.Arcve_1110"/>
<dbReference type="AlphaFoldDB" id="F2KT90"/>
<dbReference type="PIRSF" id="PIRSF005646">
    <property type="entry name" value="FwdB"/>
    <property type="match status" value="1"/>
</dbReference>
<comment type="catalytic activity">
    <reaction evidence="2">
        <text>N-formylmethanofuran + 2 oxidized [2Fe-2S]-[ferredoxin] + H2O = methanofuran + 2 reduced [2Fe-2S]-[ferredoxin] + CO2 + H(+)</text>
        <dbReference type="Rhea" id="RHEA:19841"/>
        <dbReference type="Rhea" id="RHEA-COMP:10000"/>
        <dbReference type="Rhea" id="RHEA-COMP:10001"/>
        <dbReference type="ChEBI" id="CHEBI:15377"/>
        <dbReference type="ChEBI" id="CHEBI:15378"/>
        <dbReference type="ChEBI" id="CHEBI:16526"/>
        <dbReference type="ChEBI" id="CHEBI:33737"/>
        <dbReference type="ChEBI" id="CHEBI:33738"/>
        <dbReference type="ChEBI" id="CHEBI:57727"/>
        <dbReference type="ChEBI" id="CHEBI:58151"/>
    </reaction>
</comment>
<name>F2KT90_ARCVS</name>
<dbReference type="OrthoDB" id="50137at2157"/>
<dbReference type="GO" id="GO:0022904">
    <property type="term" value="P:respiratory electron transport chain"/>
    <property type="evidence" value="ECO:0007669"/>
    <property type="project" value="TreeGrafter"/>
</dbReference>
<comment type="pathway">
    <text evidence="2">One-carbon metabolism; methanogenesis from CO(2); 5,10-methenyl-5,6,7,8-tetrahydromethanopterin from CO(2): step 1/3.</text>
</comment>
<evidence type="ECO:0000313" key="3">
    <source>
        <dbReference type="EMBL" id="AEA47120.1"/>
    </source>
</evidence>
<organism evidence="3 4">
    <name type="scientific">Archaeoglobus veneficus (strain DSM 11195 / SNP6)</name>
    <dbReference type="NCBI Taxonomy" id="693661"/>
    <lineage>
        <taxon>Archaea</taxon>
        <taxon>Methanobacteriati</taxon>
        <taxon>Methanobacteriota</taxon>
        <taxon>Archaeoglobi</taxon>
        <taxon>Archaeoglobales</taxon>
        <taxon>Archaeoglobaceae</taxon>
        <taxon>Archaeoglobus</taxon>
    </lineage>
</organism>
<dbReference type="PANTHER" id="PTHR43105">
    <property type="entry name" value="RESPIRATORY NITRATE REDUCTASE"/>
    <property type="match status" value="1"/>
</dbReference>
<comment type="function">
    <text evidence="2">Catalyzes the reversible oxidation of CO(2) and methanofuran (MFR) to N-formylmethanofuran (CHO-MFR). This enzyme is oxygen-labile.</text>
</comment>
<keyword evidence="4" id="KW-1185">Reference proteome</keyword>
<gene>
    <name evidence="3" type="ordered locus">Arcve_1110</name>
</gene>
<evidence type="ECO:0000313" key="4">
    <source>
        <dbReference type="Proteomes" id="UP000008136"/>
    </source>
</evidence>
<keyword evidence="1 2" id="KW-0560">Oxidoreductase</keyword>
<dbReference type="GO" id="GO:0018493">
    <property type="term" value="F:formylmethanofuran dehydrogenase activity"/>
    <property type="evidence" value="ECO:0007669"/>
    <property type="project" value="UniProtKB-UniRule"/>
</dbReference>
<keyword evidence="2" id="KW-0712">Selenocysteine</keyword>
<dbReference type="Gene3D" id="3.40.228.10">
    <property type="entry name" value="Dimethylsulfoxide Reductase, domain 2"/>
    <property type="match status" value="1"/>
</dbReference>
<dbReference type="GO" id="GO:0019386">
    <property type="term" value="P:methanogenesis, from carbon dioxide"/>
    <property type="evidence" value="ECO:0007669"/>
    <property type="project" value="UniProtKB-UniRule"/>
</dbReference>
<dbReference type="HOGENOM" id="CLU_034348_0_0_2"/>
<reference evidence="3 4" key="1">
    <citation type="submission" date="2011-03" db="EMBL/GenBank/DDBJ databases">
        <title>The complete genome of Archaeoglobus veneficus SNP6.</title>
        <authorList>
            <consortium name="US DOE Joint Genome Institute (JGI-PGF)"/>
            <person name="Lucas S."/>
            <person name="Copeland A."/>
            <person name="Lapidus A."/>
            <person name="Bruce D."/>
            <person name="Goodwin L."/>
            <person name="Pitluck S."/>
            <person name="Kyrpides N."/>
            <person name="Mavromatis K."/>
            <person name="Pagani I."/>
            <person name="Ivanova N."/>
            <person name="Mikhailova N."/>
            <person name="Lu M."/>
            <person name="Detter J.C."/>
            <person name="Tapia R."/>
            <person name="Han C."/>
            <person name="Land M."/>
            <person name="Hauser L."/>
            <person name="Markowitz V."/>
            <person name="Cheng J.-F."/>
            <person name="Hugenholtz P."/>
            <person name="Woyke T."/>
            <person name="Wu D."/>
            <person name="Spring S."/>
            <person name="Brambilla E."/>
            <person name="Klenk H.-P."/>
            <person name="Eisen J.A."/>
        </authorList>
    </citation>
    <scope>NUCLEOTIDE SEQUENCE [LARGE SCALE GENOMIC DNA]</scope>
    <source>
        <strain>SNP6</strain>
    </source>
</reference>
<proteinExistence type="inferred from homology"/>
<dbReference type="eggNOG" id="arCOG01498">
    <property type="taxonomic scope" value="Archaea"/>
</dbReference>
<dbReference type="NCBIfam" id="TIGR03129">
    <property type="entry name" value="one_C_dehyd_B"/>
    <property type="match status" value="1"/>
</dbReference>
<accession>F2KT90</accession>
<dbReference type="GeneID" id="10394226"/>
<dbReference type="KEGG" id="ave:Arcve_1110"/>
<dbReference type="SUPFAM" id="SSF53706">
    <property type="entry name" value="Formate dehydrogenase/DMSO reductase, domains 1-3"/>
    <property type="match status" value="1"/>
</dbReference>
<dbReference type="EMBL" id="CP002588">
    <property type="protein sequence ID" value="AEA47120.1"/>
    <property type="molecule type" value="Genomic_DNA"/>
</dbReference>
<evidence type="ECO:0000256" key="2">
    <source>
        <dbReference type="PIRNR" id="PIRNR005646"/>
    </source>
</evidence>
<protein>
    <recommendedName>
        <fullName evidence="2">formylmethanofuran dehydrogenase subunit B</fullName>
        <ecNumber evidence="2">1.2.7.12</ecNumber>
    </recommendedName>
</protein>
<dbReference type="GO" id="GO:0016020">
    <property type="term" value="C:membrane"/>
    <property type="evidence" value="ECO:0007669"/>
    <property type="project" value="TreeGrafter"/>
</dbReference>
<dbReference type="InterPro" id="IPR016457">
    <property type="entry name" value="Formylmethanofuran_DH_bsu"/>
</dbReference>
<dbReference type="Proteomes" id="UP000008136">
    <property type="component" value="Chromosome"/>
</dbReference>
<dbReference type="RefSeq" id="WP_013683784.1">
    <property type="nucleotide sequence ID" value="NC_015320.1"/>
</dbReference>
<dbReference type="PANTHER" id="PTHR43105:SF14">
    <property type="entry name" value="FORMATE DEHYDROGENASE H"/>
    <property type="match status" value="1"/>
</dbReference>
<keyword evidence="2" id="KW-0484">Methanogenesis</keyword>
<dbReference type="GO" id="GO:0003954">
    <property type="term" value="F:NADH dehydrogenase activity"/>
    <property type="evidence" value="ECO:0007669"/>
    <property type="project" value="TreeGrafter"/>
</dbReference>
<sequence length="388" mass="42449">MVVCTGCSCLCDDIVLQDGKILHTCRKGVKLFRAERNTPLIDSKPSDIEEALKAAGEIVSNSDNLVIYGLDTIPCEAQEKAIELAKEKGAAIDDCSSFCLGDLVELVLKGELPTATLDEVRDNAYVIVYWGANPHQSLPRHMSRFTYYPRSGKRQRGYEEDRYLVVVDVRLSETAKLARKGGKFIMGSDADVIDSFLKALDGKAGKHPEVAAIIKEMQRADFNVIFGGLGLKYGLGGDYSRFIEMVERLNEFTRVAFIPAGFHANMRGFNELMFRKTGVVNAYDFSSNERVAFSEAIMKADAALIIGSDPVKSLPWHVAKRLAEIDTILVDPSPSLTSRVAKVIIPTAISGIDQGGTMVRSDGVAVELQPFKEGLEDVSVISSLMEGV</sequence>
<comment type="similarity">
    <text evidence="2">Belongs to the FwdB family.</text>
</comment>
<dbReference type="InterPro" id="IPR050123">
    <property type="entry name" value="Prok_molybdopt-oxidoreductase"/>
</dbReference>